<evidence type="ECO:0000256" key="8">
    <source>
        <dbReference type="HAMAP-Rule" id="MF_01430"/>
    </source>
</evidence>
<feature type="domain" description="POTRA" evidence="10">
    <location>
        <begin position="404"/>
        <end position="477"/>
    </location>
</feature>
<dbReference type="Pfam" id="PF01103">
    <property type="entry name" value="Omp85"/>
    <property type="match status" value="1"/>
</dbReference>
<feature type="domain" description="POTRA" evidence="10">
    <location>
        <begin position="83"/>
        <end position="150"/>
    </location>
</feature>
<comment type="similarity">
    <text evidence="8">Belongs to the BamA family.</text>
</comment>
<evidence type="ECO:0000256" key="7">
    <source>
        <dbReference type="ARBA" id="ARBA00023237"/>
    </source>
</evidence>
<keyword evidence="3 8" id="KW-0812">Transmembrane</keyword>
<proteinExistence type="inferred from homology"/>
<gene>
    <name evidence="8" type="primary">bamA</name>
    <name evidence="11" type="ORF">GbCGDNIH9_0940</name>
</gene>
<keyword evidence="4 8" id="KW-0732">Signal</keyword>
<dbReference type="HAMAP" id="MF_01430">
    <property type="entry name" value="OM_assembly_BamA"/>
    <property type="match status" value="1"/>
</dbReference>
<name>A0AAC9KDM7_9PROT</name>
<dbReference type="Gene3D" id="3.10.20.310">
    <property type="entry name" value="membrane protein fhac"/>
    <property type="match status" value="5"/>
</dbReference>
<keyword evidence="5 8" id="KW-0677">Repeat</keyword>
<dbReference type="GO" id="GO:0009279">
    <property type="term" value="C:cell outer membrane"/>
    <property type="evidence" value="ECO:0007669"/>
    <property type="project" value="UniProtKB-SubCell"/>
</dbReference>
<reference evidence="12" key="1">
    <citation type="submission" date="2016-11" db="EMBL/GenBank/DDBJ databases">
        <title>Comparative genomic and phenotypic analysis of Granulibacter bethesdensis clinical isolates from patients with chronic granulomatous disease.</title>
        <authorList>
            <person name="Zarember K.A."/>
            <person name="Porcella S.F."/>
            <person name="Chu J."/>
            <person name="Ding L."/>
            <person name="Dahlstrom E."/>
            <person name="Barbian K."/>
            <person name="Martens C."/>
            <person name="Sykora L."/>
            <person name="Kramer S."/>
            <person name="Pettinato A.M."/>
            <person name="Hong H."/>
            <person name="Wald G."/>
            <person name="Berg L.J."/>
            <person name="Rogge L.S."/>
            <person name="Greenberg D.E."/>
            <person name="Falcone E.L."/>
            <person name="Neves J.F."/>
            <person name="Simoes M.J."/>
            <person name="Casal M."/>
            <person name="Rodriguez-Lopez F.C."/>
            <person name="Zelazny A."/>
            <person name="Gallin J.I."/>
            <person name="Holland S.M."/>
        </authorList>
    </citation>
    <scope>NUCLEOTIDE SEQUENCE [LARGE SCALE GENOMIC DNA]</scope>
    <source>
        <strain evidence="12">NIH9.1</strain>
    </source>
</reference>
<evidence type="ECO:0000313" key="12">
    <source>
        <dbReference type="Proteomes" id="UP000182373"/>
    </source>
</evidence>
<evidence type="ECO:0000259" key="10">
    <source>
        <dbReference type="PROSITE" id="PS51779"/>
    </source>
</evidence>
<sequence length="830" mass="91281">MVRRPVLRPCSMICMVALSAATRSRGYALRLNRAALLATTCLLPMALDRVAMAQTGRNSSGAVPPHAGGKRQAYPVKAASRSGLIETIQIEGNHRIETGTILSYMAVQPGDPFDPERIDHSLKTLYATGLFSDVKLDRQGNTLVVKLVENPIINRVAFEGNHKLTDEQLRKIVQLRQRAVFTPLQAQADRQAILAAYAGSGRFAASVEPKIVRLPDNRVDVIYEITEGDATLISRIAFVGNKAFSEGRLREVVDSRETRWWRFLSSSDTYNPERINYDKELLRRFYLQNGYVDFKVRDAHAELSQDRKSFFITYVVDEGERYKVGKITVESKLRHVKGDTLLGDITLRSGHWYDGDAVEQSVQAISDDVQNRGYAFVQVKPRILRHPETHIVDLVFDVTEGPRVYVERIDISGNTRTKDKVIRREFRLAEGDAYNAANVRRSRARLENLGYFNSVDISQSPGSTADRVVLNGRVSEKSTGELTLGGGFSTTAGALLNVGLRERNFIGSGIDAGISGVIAQAQSQANLNVTDPYFLDRNLVAGVDLYHTSLDNRYTGIALYSERRTGASARMGYAFNEHLRQSWDYSITTRSVYNVATNASIFIRDQVGSSLLSQIGQTFTIDYRDSVVNPHTGFVVRFGLDYAGIGGGVNYVRGKLDGSYYIPLDYFSGNHLWGIALTAGAGYLYSPDDNERIIDHFFMGGANLRGFMSGGAGPHDSVSRDSLGGRLLVTQSTELRFPLPISADLGLSGRAFVDIGSLTQAANKRTAAALASMGGSPGQLNDDGIIRVGAGVGVSWQTPFGLINLDVAAPVSKGPYDQTQIFRFGFGTRF</sequence>
<protein>
    <recommendedName>
        <fullName evidence="8 9">Outer membrane protein assembly factor BamA</fullName>
    </recommendedName>
</protein>
<evidence type="ECO:0000256" key="5">
    <source>
        <dbReference type="ARBA" id="ARBA00022737"/>
    </source>
</evidence>
<keyword evidence="7 8" id="KW-0998">Cell outer membrane</keyword>
<comment type="subcellular location">
    <subcellularLocation>
        <location evidence="8">Cell outer membrane</location>
    </subcellularLocation>
    <subcellularLocation>
        <location evidence="1">Membrane</location>
    </subcellularLocation>
</comment>
<dbReference type="PANTHER" id="PTHR12815">
    <property type="entry name" value="SORTING AND ASSEMBLY MACHINERY SAMM50 PROTEIN FAMILY MEMBER"/>
    <property type="match status" value="1"/>
</dbReference>
<dbReference type="InterPro" id="IPR023707">
    <property type="entry name" value="OM_assembly_BamA"/>
</dbReference>
<dbReference type="InterPro" id="IPR034746">
    <property type="entry name" value="POTRA"/>
</dbReference>
<organism evidence="11 12">
    <name type="scientific">Granulibacter bethesdensis</name>
    <dbReference type="NCBI Taxonomy" id="364410"/>
    <lineage>
        <taxon>Bacteria</taxon>
        <taxon>Pseudomonadati</taxon>
        <taxon>Pseudomonadota</taxon>
        <taxon>Alphaproteobacteria</taxon>
        <taxon>Acetobacterales</taxon>
        <taxon>Acetobacteraceae</taxon>
        <taxon>Granulibacter</taxon>
    </lineage>
</organism>
<dbReference type="GO" id="GO:0043165">
    <property type="term" value="P:Gram-negative-bacterium-type cell outer membrane assembly"/>
    <property type="evidence" value="ECO:0007669"/>
    <property type="project" value="UniProtKB-UniRule"/>
</dbReference>
<dbReference type="GO" id="GO:0051205">
    <property type="term" value="P:protein insertion into membrane"/>
    <property type="evidence" value="ECO:0007669"/>
    <property type="project" value="UniProtKB-UniRule"/>
</dbReference>
<dbReference type="InterPro" id="IPR039910">
    <property type="entry name" value="D15-like"/>
</dbReference>
<dbReference type="NCBIfam" id="TIGR03303">
    <property type="entry name" value="OM_YaeT"/>
    <property type="match status" value="1"/>
</dbReference>
<dbReference type="Proteomes" id="UP000182373">
    <property type="component" value="Chromosome"/>
</dbReference>
<dbReference type="Pfam" id="PF07244">
    <property type="entry name" value="POTRA"/>
    <property type="match status" value="5"/>
</dbReference>
<evidence type="ECO:0000256" key="4">
    <source>
        <dbReference type="ARBA" id="ARBA00022729"/>
    </source>
</evidence>
<evidence type="ECO:0000256" key="3">
    <source>
        <dbReference type="ARBA" id="ARBA00022692"/>
    </source>
</evidence>
<accession>A0AAC9KDM7</accession>
<evidence type="ECO:0000256" key="6">
    <source>
        <dbReference type="ARBA" id="ARBA00023136"/>
    </source>
</evidence>
<dbReference type="Gene3D" id="2.40.160.50">
    <property type="entry name" value="membrane protein fhac: a member of the omp85/tpsb transporter family"/>
    <property type="match status" value="1"/>
</dbReference>
<comment type="subunit">
    <text evidence="8">Part of the Bam complex.</text>
</comment>
<feature type="domain" description="POTRA" evidence="10">
    <location>
        <begin position="322"/>
        <end position="401"/>
    </location>
</feature>
<keyword evidence="6 8" id="KW-0472">Membrane</keyword>
<feature type="domain" description="POTRA" evidence="10">
    <location>
        <begin position="151"/>
        <end position="228"/>
    </location>
</feature>
<evidence type="ECO:0000256" key="9">
    <source>
        <dbReference type="NCBIfam" id="TIGR03303"/>
    </source>
</evidence>
<evidence type="ECO:0000256" key="2">
    <source>
        <dbReference type="ARBA" id="ARBA00022452"/>
    </source>
</evidence>
<comment type="function">
    <text evidence="8">Part of the outer membrane protein assembly complex, which is involved in assembly and insertion of beta-barrel proteins into the outer membrane.</text>
</comment>
<dbReference type="AlphaFoldDB" id="A0AAC9KDM7"/>
<dbReference type="PANTHER" id="PTHR12815:SF23">
    <property type="entry name" value="OUTER MEMBRANE PROTEIN ASSEMBLY FACTOR BAMA"/>
    <property type="match status" value="1"/>
</dbReference>
<dbReference type="InterPro" id="IPR010827">
    <property type="entry name" value="BamA/TamA_POTRA"/>
</dbReference>
<keyword evidence="2 8" id="KW-1134">Transmembrane beta strand</keyword>
<dbReference type="EMBL" id="CP018191">
    <property type="protein sequence ID" value="APH54233.1"/>
    <property type="molecule type" value="Genomic_DNA"/>
</dbReference>
<evidence type="ECO:0000313" key="11">
    <source>
        <dbReference type="EMBL" id="APH54233.1"/>
    </source>
</evidence>
<dbReference type="PROSITE" id="PS51779">
    <property type="entry name" value="POTRA"/>
    <property type="match status" value="4"/>
</dbReference>
<evidence type="ECO:0000256" key="1">
    <source>
        <dbReference type="ARBA" id="ARBA00004370"/>
    </source>
</evidence>
<dbReference type="PIRSF" id="PIRSF006076">
    <property type="entry name" value="OM_assembly_OMP85"/>
    <property type="match status" value="1"/>
</dbReference>
<dbReference type="InterPro" id="IPR000184">
    <property type="entry name" value="Bac_surfAg_D15"/>
</dbReference>